<dbReference type="RefSeq" id="WP_226609291.1">
    <property type="nucleotide sequence ID" value="NZ_JAJAQI010000022.1"/>
</dbReference>
<comment type="similarity">
    <text evidence="2">Belongs to the UPF0718 family.</text>
</comment>
<dbReference type="InterPro" id="IPR005524">
    <property type="entry name" value="DUF318"/>
</dbReference>
<evidence type="ECO:0000313" key="9">
    <source>
        <dbReference type="Proteomes" id="UP001139311"/>
    </source>
</evidence>
<evidence type="ECO:0000256" key="1">
    <source>
        <dbReference type="ARBA" id="ARBA00004651"/>
    </source>
</evidence>
<dbReference type="Proteomes" id="UP001139311">
    <property type="component" value="Unassembled WGS sequence"/>
</dbReference>
<evidence type="ECO:0000313" key="8">
    <source>
        <dbReference type="EMBL" id="MCB4823067.1"/>
    </source>
</evidence>
<evidence type="ECO:0000256" key="2">
    <source>
        <dbReference type="ARBA" id="ARBA00006386"/>
    </source>
</evidence>
<feature type="transmembrane region" description="Helical" evidence="7">
    <location>
        <begin position="6"/>
        <end position="27"/>
    </location>
</feature>
<keyword evidence="3" id="KW-1003">Cell membrane</keyword>
<comment type="subcellular location">
    <subcellularLocation>
        <location evidence="1">Cell membrane</location>
        <topology evidence="1">Multi-pass membrane protein</topology>
    </subcellularLocation>
</comment>
<evidence type="ECO:0000256" key="7">
    <source>
        <dbReference type="SAM" id="Phobius"/>
    </source>
</evidence>
<feature type="transmembrane region" description="Helical" evidence="7">
    <location>
        <begin position="106"/>
        <end position="127"/>
    </location>
</feature>
<evidence type="ECO:0000256" key="4">
    <source>
        <dbReference type="ARBA" id="ARBA00022692"/>
    </source>
</evidence>
<keyword evidence="9" id="KW-1185">Reference proteome</keyword>
<keyword evidence="4 7" id="KW-0812">Transmembrane</keyword>
<keyword evidence="6 7" id="KW-0472">Membrane</keyword>
<protein>
    <submittedName>
        <fullName evidence="8">Permease</fullName>
    </submittedName>
</protein>
<evidence type="ECO:0000256" key="6">
    <source>
        <dbReference type="ARBA" id="ARBA00023136"/>
    </source>
</evidence>
<evidence type="ECO:0000256" key="3">
    <source>
        <dbReference type="ARBA" id="ARBA00022475"/>
    </source>
</evidence>
<dbReference type="AlphaFoldDB" id="A0A9X1IER2"/>
<dbReference type="GO" id="GO:0005886">
    <property type="term" value="C:plasma membrane"/>
    <property type="evidence" value="ECO:0007669"/>
    <property type="project" value="UniProtKB-SubCell"/>
</dbReference>
<comment type="caution">
    <text evidence="8">The sequence shown here is derived from an EMBL/GenBank/DDBJ whole genome shotgun (WGS) entry which is preliminary data.</text>
</comment>
<evidence type="ECO:0000256" key="5">
    <source>
        <dbReference type="ARBA" id="ARBA00022989"/>
    </source>
</evidence>
<gene>
    <name evidence="8" type="ORF">LHA35_15130</name>
</gene>
<accession>A0A9X1IER2</accession>
<dbReference type="Pfam" id="PF03773">
    <property type="entry name" value="ArsP_1"/>
    <property type="match status" value="1"/>
</dbReference>
<reference evidence="8" key="1">
    <citation type="submission" date="2021-10" db="EMBL/GenBank/DDBJ databases">
        <title>Roseicella aerolatum sp. nov., isolated from aerosols of e-waste dismantling site.</title>
        <authorList>
            <person name="Qin T."/>
        </authorList>
    </citation>
    <scope>NUCLEOTIDE SEQUENCE</scope>
    <source>
        <strain evidence="8">GB24</strain>
    </source>
</reference>
<dbReference type="EMBL" id="JAJAQI010000022">
    <property type="protein sequence ID" value="MCB4823067.1"/>
    <property type="molecule type" value="Genomic_DNA"/>
</dbReference>
<organism evidence="8 9">
    <name type="scientific">Roseicella aerolata</name>
    <dbReference type="NCBI Taxonomy" id="2883479"/>
    <lineage>
        <taxon>Bacteria</taxon>
        <taxon>Pseudomonadati</taxon>
        <taxon>Pseudomonadota</taxon>
        <taxon>Alphaproteobacteria</taxon>
        <taxon>Acetobacterales</taxon>
        <taxon>Roseomonadaceae</taxon>
        <taxon>Roseicella</taxon>
    </lineage>
</organism>
<keyword evidence="5 7" id="KW-1133">Transmembrane helix</keyword>
<feature type="transmembrane region" description="Helical" evidence="7">
    <location>
        <begin position="67"/>
        <end position="94"/>
    </location>
</feature>
<feature type="transmembrane region" description="Helical" evidence="7">
    <location>
        <begin position="34"/>
        <end position="55"/>
    </location>
</feature>
<proteinExistence type="inferred from homology"/>
<name>A0A9X1IER2_9PROT</name>
<sequence length="148" mass="15894">MLENAAVAPVVAFFTFIGSMGNVPLVAMLWSREVSFAGVMSFLGADLVAATVVWVHAKYYGWRYAAYLSLLLYVCMVAAGITVHYLFALVGGIPEQRPELREMVRFAVDHTLFLNLAFLALAAWLVWLQSGPGGGQGQAAAGASHARG</sequence>